<feature type="modified residue" description="4-aspartylphosphate" evidence="1">
    <location>
        <position position="56"/>
    </location>
</feature>
<dbReference type="Gene3D" id="2.40.50.1020">
    <property type="entry name" value="LytTr DNA-binding domain"/>
    <property type="match status" value="1"/>
</dbReference>
<dbReference type="SMART" id="SM00448">
    <property type="entry name" value="REC"/>
    <property type="match status" value="1"/>
</dbReference>
<dbReference type="RefSeq" id="WP_131236606.1">
    <property type="nucleotide sequence ID" value="NZ_SJTH01000007.1"/>
</dbReference>
<dbReference type="InterPro" id="IPR007492">
    <property type="entry name" value="LytTR_DNA-bd_dom"/>
</dbReference>
<dbReference type="InterPro" id="IPR046947">
    <property type="entry name" value="LytR-like"/>
</dbReference>
<proteinExistence type="predicted"/>
<evidence type="ECO:0000256" key="1">
    <source>
        <dbReference type="PROSITE-ProRule" id="PRU00169"/>
    </source>
</evidence>
<organism evidence="4 5">
    <name type="scientific">Cytobacillus praedii</name>
    <dbReference type="NCBI Taxonomy" id="1742358"/>
    <lineage>
        <taxon>Bacteria</taxon>
        <taxon>Bacillati</taxon>
        <taxon>Bacillota</taxon>
        <taxon>Bacilli</taxon>
        <taxon>Bacillales</taxon>
        <taxon>Bacillaceae</taxon>
        <taxon>Cytobacillus</taxon>
    </lineage>
</organism>
<dbReference type="Gene3D" id="3.40.50.2300">
    <property type="match status" value="1"/>
</dbReference>
<feature type="domain" description="HTH LytTR-type" evidence="3">
    <location>
        <begin position="138"/>
        <end position="241"/>
    </location>
</feature>
<dbReference type="SMART" id="SM00850">
    <property type="entry name" value="LytTR"/>
    <property type="match status" value="1"/>
</dbReference>
<accession>A0A4R1AWB4</accession>
<dbReference type="PROSITE" id="PS50930">
    <property type="entry name" value="HTH_LYTTR"/>
    <property type="match status" value="1"/>
</dbReference>
<dbReference type="AlphaFoldDB" id="A0A4R1AWB4"/>
<dbReference type="GO" id="GO:0003677">
    <property type="term" value="F:DNA binding"/>
    <property type="evidence" value="ECO:0007669"/>
    <property type="project" value="InterPro"/>
</dbReference>
<dbReference type="InterPro" id="IPR011006">
    <property type="entry name" value="CheY-like_superfamily"/>
</dbReference>
<dbReference type="InterPro" id="IPR001789">
    <property type="entry name" value="Sig_transdc_resp-reg_receiver"/>
</dbReference>
<gene>
    <name evidence="4" type="ORF">E0Y62_07985</name>
</gene>
<dbReference type="PANTHER" id="PTHR37299:SF1">
    <property type="entry name" value="STAGE 0 SPORULATION PROTEIN A HOMOLOG"/>
    <property type="match status" value="1"/>
</dbReference>
<dbReference type="STRING" id="1742358.GCA_001439605_04763"/>
<evidence type="ECO:0000259" key="2">
    <source>
        <dbReference type="PROSITE" id="PS50110"/>
    </source>
</evidence>
<evidence type="ECO:0000259" key="3">
    <source>
        <dbReference type="PROSITE" id="PS50930"/>
    </source>
</evidence>
<comment type="caution">
    <text evidence="4">The sequence shown here is derived from an EMBL/GenBank/DDBJ whole genome shotgun (WGS) entry which is preliminary data.</text>
</comment>
<feature type="domain" description="Response regulatory" evidence="2">
    <location>
        <begin position="5"/>
        <end position="119"/>
    </location>
</feature>
<sequence>MEKFKVIIADDDHPSRMILMHFIQLLSEYEVVQEASNGEEFIQLVMKEQPDIVLVDINMPGLNGMEAVKICKERLPSLQVIFTTGYDEFAVEAFNISAADYIVKPIERTRLFIALEKAKKLIQLNSGPNQLKKTVNKLVIKSNNTFLYLSVDDILYAEKEGRKTILHTKNSYFETSESLQELEGKLPNQFYKTHRSFLVNLKKITKIVSSGETYLAYFNGTEKIAYISKLKINEVHRSMGT</sequence>
<name>A0A4R1AWB4_9BACI</name>
<keyword evidence="1" id="KW-0597">Phosphoprotein</keyword>
<keyword evidence="5" id="KW-1185">Reference proteome</keyword>
<dbReference type="PANTHER" id="PTHR37299">
    <property type="entry name" value="TRANSCRIPTIONAL REGULATOR-RELATED"/>
    <property type="match status" value="1"/>
</dbReference>
<dbReference type="EMBL" id="SJTH01000007">
    <property type="protein sequence ID" value="TCJ04734.1"/>
    <property type="molecule type" value="Genomic_DNA"/>
</dbReference>
<dbReference type="GO" id="GO:0000156">
    <property type="term" value="F:phosphorelay response regulator activity"/>
    <property type="evidence" value="ECO:0007669"/>
    <property type="project" value="InterPro"/>
</dbReference>
<dbReference type="Pfam" id="PF04397">
    <property type="entry name" value="LytTR"/>
    <property type="match status" value="1"/>
</dbReference>
<dbReference type="SUPFAM" id="SSF52172">
    <property type="entry name" value="CheY-like"/>
    <property type="match status" value="1"/>
</dbReference>
<dbReference type="OrthoDB" id="3190595at2"/>
<dbReference type="Pfam" id="PF00072">
    <property type="entry name" value="Response_reg"/>
    <property type="match status" value="1"/>
</dbReference>
<evidence type="ECO:0000313" key="5">
    <source>
        <dbReference type="Proteomes" id="UP000293846"/>
    </source>
</evidence>
<dbReference type="PROSITE" id="PS50110">
    <property type="entry name" value="RESPONSE_REGULATORY"/>
    <property type="match status" value="1"/>
</dbReference>
<dbReference type="Proteomes" id="UP000293846">
    <property type="component" value="Unassembled WGS sequence"/>
</dbReference>
<evidence type="ECO:0000313" key="4">
    <source>
        <dbReference type="EMBL" id="TCJ04734.1"/>
    </source>
</evidence>
<reference evidence="4 5" key="1">
    <citation type="submission" date="2019-03" db="EMBL/GenBank/DDBJ databases">
        <authorList>
            <person name="Jensen L."/>
            <person name="Storgaard J."/>
            <person name="Sulaj E."/>
            <person name="Schramm A."/>
            <person name="Marshall I.P.G."/>
        </authorList>
    </citation>
    <scope>NUCLEOTIDE SEQUENCE [LARGE SCALE GENOMIC DNA]</scope>
    <source>
        <strain evidence="4 5">2017H2G3</strain>
    </source>
</reference>
<protein>
    <submittedName>
        <fullName evidence="4">Response regulator transcription factor</fullName>
    </submittedName>
</protein>